<dbReference type="AlphaFoldDB" id="W9GKK9"/>
<dbReference type="NCBIfam" id="NF038012">
    <property type="entry name" value="DMT_1"/>
    <property type="match status" value="1"/>
</dbReference>
<feature type="transmembrane region" description="Helical" evidence="1">
    <location>
        <begin position="78"/>
        <end position="98"/>
    </location>
</feature>
<dbReference type="OrthoDB" id="5146529at2"/>
<dbReference type="Gene3D" id="1.10.3730.20">
    <property type="match status" value="1"/>
</dbReference>
<feature type="transmembrane region" description="Helical" evidence="1">
    <location>
        <begin position="105"/>
        <end position="124"/>
    </location>
</feature>
<feature type="transmembrane region" description="Helical" evidence="1">
    <location>
        <begin position="136"/>
        <end position="156"/>
    </location>
</feature>
<feature type="transmembrane region" description="Helical" evidence="1">
    <location>
        <begin position="199"/>
        <end position="217"/>
    </location>
</feature>
<evidence type="ECO:0000313" key="2">
    <source>
        <dbReference type="EMBL" id="EWT06615.1"/>
    </source>
</evidence>
<feature type="transmembrane region" description="Helical" evidence="1">
    <location>
        <begin position="168"/>
        <end position="187"/>
    </location>
</feature>
<keyword evidence="1" id="KW-0472">Membrane</keyword>
<accession>W9GKK9</accession>
<feature type="transmembrane region" description="Helical" evidence="1">
    <location>
        <begin position="53"/>
        <end position="72"/>
    </location>
</feature>
<gene>
    <name evidence="2" type="ORF">N864_18865</name>
</gene>
<keyword evidence="1" id="KW-1133">Transmembrane helix</keyword>
<feature type="transmembrane region" description="Helical" evidence="1">
    <location>
        <begin position="256"/>
        <end position="278"/>
    </location>
</feature>
<dbReference type="PANTHER" id="PTHR40761">
    <property type="entry name" value="CONSERVED INTEGRAL MEMBRANE ALANINE VALINE AND LEUCINE RICH PROTEIN-RELATED"/>
    <property type="match status" value="1"/>
</dbReference>
<name>W9GKK9_9MICO</name>
<dbReference type="SUPFAM" id="SSF103481">
    <property type="entry name" value="Multidrug resistance efflux transporter EmrE"/>
    <property type="match status" value="1"/>
</dbReference>
<evidence type="ECO:0000256" key="1">
    <source>
        <dbReference type="SAM" id="Phobius"/>
    </source>
</evidence>
<keyword evidence="1" id="KW-0812">Transmembrane</keyword>
<organism evidence="2 3">
    <name type="scientific">Intrasporangium chromatireducens Q5-1</name>
    <dbReference type="NCBI Taxonomy" id="584657"/>
    <lineage>
        <taxon>Bacteria</taxon>
        <taxon>Bacillati</taxon>
        <taxon>Actinomycetota</taxon>
        <taxon>Actinomycetes</taxon>
        <taxon>Micrococcales</taxon>
        <taxon>Intrasporangiaceae</taxon>
        <taxon>Intrasporangium</taxon>
    </lineage>
</organism>
<evidence type="ECO:0000313" key="3">
    <source>
        <dbReference type="Proteomes" id="UP000019494"/>
    </source>
</evidence>
<protein>
    <submittedName>
        <fullName evidence="2">Uncharacterized protein</fullName>
    </submittedName>
</protein>
<keyword evidence="3" id="KW-1185">Reference proteome</keyword>
<dbReference type="PANTHER" id="PTHR40761:SF1">
    <property type="entry name" value="CONSERVED INTEGRAL MEMBRANE ALANINE VALINE AND LEUCINE RICH PROTEIN-RELATED"/>
    <property type="match status" value="1"/>
</dbReference>
<sequence length="298" mass="30568">MSTDWVIGAPAAVAAAASFGGASLLQHQAAHEVPERVPLRLGLLVELIQIRGFRYGVICAALGFGLQILALHAAPLAVVQPILVTGVLFYLLWATVFFDRPVDPMLVLGAVLALAGLSGFLLVASPSAGSSNISGVAVIPLGIGLALVVVICLSIAARARHENRAIPLAIATAVFYGVTAGLIRSLVTAPIDSVGGVFTAWQLYAIVAIGPIGFLLNQNAFQEGVVGSVAVGIITVGDPIVSIGLGVAWFDDRLTTGAGAITGEVLLLILMAGGIVMLTHRANLMAGAIKESLERETS</sequence>
<proteinExistence type="predicted"/>
<dbReference type="InterPro" id="IPR037185">
    <property type="entry name" value="EmrE-like"/>
</dbReference>
<dbReference type="Proteomes" id="UP000019494">
    <property type="component" value="Unassembled WGS sequence"/>
</dbReference>
<dbReference type="RefSeq" id="WP_034715133.1">
    <property type="nucleotide sequence ID" value="NZ_AWQS01000040.1"/>
</dbReference>
<dbReference type="EMBL" id="AWQS01000040">
    <property type="protein sequence ID" value="EWT06615.1"/>
    <property type="molecule type" value="Genomic_DNA"/>
</dbReference>
<comment type="caution">
    <text evidence="2">The sequence shown here is derived from an EMBL/GenBank/DDBJ whole genome shotgun (WGS) entry which is preliminary data.</text>
</comment>
<feature type="transmembrane region" description="Helical" evidence="1">
    <location>
        <begin position="229"/>
        <end position="250"/>
    </location>
</feature>
<reference evidence="3" key="1">
    <citation type="submission" date="2013-08" db="EMBL/GenBank/DDBJ databases">
        <title>Intrasporangium oryzae NRRL B-24470.</title>
        <authorList>
            <person name="Liu H."/>
            <person name="Wang G."/>
        </authorList>
    </citation>
    <scope>NUCLEOTIDE SEQUENCE [LARGE SCALE GENOMIC DNA]</scope>
    <source>
        <strain evidence="3">Q5-1</strain>
    </source>
</reference>